<dbReference type="GO" id="GO:0097347">
    <property type="term" value="C:TAM protein secretion complex"/>
    <property type="evidence" value="ECO:0007669"/>
    <property type="project" value="TreeGrafter"/>
</dbReference>
<sequence length="1203" mass="132987">MNDITELPQTEETERPIKTKSRWRWLGYFFLVLVSIFIIVMGLLTTSFGQRQAILLANRLVDQLSISEVSGNLQDGLILKNSQFKMDGVNVKLKEANLKLDFNCVLDSKVCVDRIQLQDPTILIDTAKLPKSKADHTNKVIKFNLPIPISAQQLSVHNLHLKIDETELDVQSFTSGIQGKGKDLTLQPTNIQNISLLLPPQAVKSEQKFAKNEKNMTASNKKKFDIAALKDRLAQPLLTLPNEIAIPLNLAILQFNVKNIEIKQAIKDHAPKSLINIHSVAIKKSQLKDQQLDLTTFSVTSDKGNIDAQGKIILKESYPLDWKINADTPLFEELKLPASQAEITLSGALKEKTVLKLTTQGALTSKLKGHIQLSKPKAPFKLHLTSPKILYPFIKDKQKSEQFNAQNIMFNLDGNLLNYNIDLVAKLLDQPLSLTGKLASTDKAWIDVQNTLFLYGKNEIKMHGLIGENSDFHTNISAPDLTGLVPHLNATLNGTLNLKGNVTQPNIDLDLIAKNVNYKNLTLRYLTTKGHISSDEQIKGHLKAKLDKFNYNDIKINDADLNITGTEKEHHLTLISNGSPVAGNLQISGKFDRLLQQWRGTIQNVNVQSPVGVFKNQQDVKITYLHKLNQAEISAHCWQNKNIDLCFPHQFSVGKAGSVPFNITKLNLDIIKPYLDKKTQLNGIIEVVGNAQWFKNKPPQIEVEAKSELIGINHKIDYRHFPITVMPLKLSAKLLDNNLKVNTVAQIKNNGILTSELTIQDITGQRYLDGFLNIDDIDIKLLKPLLSKSEHVKGKINANLTFAGTTTSPLLNGELNLSQLNVRAYTLPFDVTEGYLKMLFKGTHSTLDGGIKSPNGQLSLTGDADWTDLANWKTRVHASTESENFRLNIPNMAKLDVVTEIEVSATPQKLTLNGDIFIPWARVEIEALPENTISVSSDEVIMDGSMRNKNELLKKLPQKDNSMAIEANVNIRLAEDEVKLNAYGLKTDLNGTIKVSQGEKGLGLYGQIFLDKGTYNSFGQNLVIRKGSIIFAGIPSQPSLNIEAIRNPEAIEDNNVTAGVKITGVADAPQVTVFSEPAMSKANALSYILTGRGLENSSEAGSQNSIAAAAIGLGLSQSSKLVGNIGNTFGIHDLHVTTAGIGDNTKVVVSGSLTPKFKVKYGTGIFAALSELTLRYRLAPQLYLQWVSSVNQTVDLMYKFEFD</sequence>
<feature type="domain" description="Translocation and assembly module TamB C-terminal" evidence="6">
    <location>
        <begin position="854"/>
        <end position="1202"/>
    </location>
</feature>
<dbReference type="PANTHER" id="PTHR36985:SF1">
    <property type="entry name" value="TRANSLOCATION AND ASSEMBLY MODULE SUBUNIT TAMB"/>
    <property type="match status" value="1"/>
</dbReference>
<evidence type="ECO:0000256" key="4">
    <source>
        <dbReference type="ARBA" id="ARBA00023136"/>
    </source>
</evidence>
<proteinExistence type="predicted"/>
<dbReference type="RefSeq" id="WP_115315038.1">
    <property type="nucleotide sequence ID" value="NZ_UGTA01000001.1"/>
</dbReference>
<keyword evidence="8" id="KW-1185">Reference proteome</keyword>
<keyword evidence="3 5" id="KW-1133">Transmembrane helix</keyword>
<evidence type="ECO:0000313" key="7">
    <source>
        <dbReference type="EMBL" id="SUB58518.1"/>
    </source>
</evidence>
<evidence type="ECO:0000259" key="6">
    <source>
        <dbReference type="Pfam" id="PF04357"/>
    </source>
</evidence>
<reference evidence="7 8" key="1">
    <citation type="submission" date="2018-06" db="EMBL/GenBank/DDBJ databases">
        <authorList>
            <consortium name="Pathogen Informatics"/>
            <person name="Doyle S."/>
        </authorList>
    </citation>
    <scope>NUCLEOTIDE SEQUENCE [LARGE SCALE GENOMIC DNA]</scope>
    <source>
        <strain evidence="7 8">NCTC12872</strain>
    </source>
</reference>
<keyword evidence="2 5" id="KW-0812">Transmembrane</keyword>
<evidence type="ECO:0000313" key="8">
    <source>
        <dbReference type="Proteomes" id="UP000255417"/>
    </source>
</evidence>
<dbReference type="InterPro" id="IPR007452">
    <property type="entry name" value="TamB_C"/>
</dbReference>
<comment type="subcellular location">
    <subcellularLocation>
        <location evidence="1">Membrane</location>
        <topology evidence="1">Single-pass membrane protein</topology>
    </subcellularLocation>
</comment>
<dbReference type="GO" id="GO:0005886">
    <property type="term" value="C:plasma membrane"/>
    <property type="evidence" value="ECO:0007669"/>
    <property type="project" value="InterPro"/>
</dbReference>
<organism evidence="7 8">
    <name type="scientific">Phocoenobacter uteri</name>
    <dbReference type="NCBI Taxonomy" id="146806"/>
    <lineage>
        <taxon>Bacteria</taxon>
        <taxon>Pseudomonadati</taxon>
        <taxon>Pseudomonadota</taxon>
        <taxon>Gammaproteobacteria</taxon>
        <taxon>Pasteurellales</taxon>
        <taxon>Pasteurellaceae</taxon>
        <taxon>Phocoenobacter</taxon>
    </lineage>
</organism>
<dbReference type="Pfam" id="PF04357">
    <property type="entry name" value="TamB"/>
    <property type="match status" value="1"/>
</dbReference>
<gene>
    <name evidence="7" type="ORF">NCTC12872_00481</name>
</gene>
<evidence type="ECO:0000256" key="2">
    <source>
        <dbReference type="ARBA" id="ARBA00022692"/>
    </source>
</evidence>
<dbReference type="PANTHER" id="PTHR36985">
    <property type="entry name" value="TRANSLOCATION AND ASSEMBLY MODULE SUBUNIT TAMB"/>
    <property type="match status" value="1"/>
</dbReference>
<feature type="transmembrane region" description="Helical" evidence="5">
    <location>
        <begin position="25"/>
        <end position="44"/>
    </location>
</feature>
<accession>A0A379C8R1</accession>
<protein>
    <submittedName>
        <fullName evidence="7">Family of uncharacterized function (DUF490)</fullName>
    </submittedName>
</protein>
<dbReference type="OrthoDB" id="5555605at2"/>
<dbReference type="AlphaFoldDB" id="A0A379C8R1"/>
<evidence type="ECO:0000256" key="1">
    <source>
        <dbReference type="ARBA" id="ARBA00004167"/>
    </source>
</evidence>
<name>A0A379C8R1_9PAST</name>
<dbReference type="GO" id="GO:0009306">
    <property type="term" value="P:protein secretion"/>
    <property type="evidence" value="ECO:0007669"/>
    <property type="project" value="InterPro"/>
</dbReference>
<dbReference type="Proteomes" id="UP000255417">
    <property type="component" value="Unassembled WGS sequence"/>
</dbReference>
<evidence type="ECO:0000256" key="5">
    <source>
        <dbReference type="SAM" id="Phobius"/>
    </source>
</evidence>
<keyword evidence="4 5" id="KW-0472">Membrane</keyword>
<evidence type="ECO:0000256" key="3">
    <source>
        <dbReference type="ARBA" id="ARBA00022989"/>
    </source>
</evidence>
<dbReference type="EMBL" id="UGTA01000001">
    <property type="protein sequence ID" value="SUB58518.1"/>
    <property type="molecule type" value="Genomic_DNA"/>
</dbReference>